<dbReference type="InterPro" id="IPR000152">
    <property type="entry name" value="EGF-type_Asp/Asn_hydroxyl_site"/>
</dbReference>
<reference evidence="18 19" key="1">
    <citation type="submission" date="2022-05" db="EMBL/GenBank/DDBJ databases">
        <authorList>
            <consortium name="Genoscope - CEA"/>
            <person name="William W."/>
        </authorList>
    </citation>
    <scope>NUCLEOTIDE SEQUENCE [LARGE SCALE GENOMIC DNA]</scope>
</reference>
<dbReference type="PROSITE" id="PS50853">
    <property type="entry name" value="FN3"/>
    <property type="match status" value="5"/>
</dbReference>
<keyword evidence="3 11" id="KW-0812">Transmembrane</keyword>
<evidence type="ECO:0000259" key="12">
    <source>
        <dbReference type="PROSITE" id="PS01180"/>
    </source>
</evidence>
<evidence type="ECO:0000256" key="11">
    <source>
        <dbReference type="SAM" id="Phobius"/>
    </source>
</evidence>
<dbReference type="Pfam" id="PF00041">
    <property type="entry name" value="fn3"/>
    <property type="match status" value="2"/>
</dbReference>
<evidence type="ECO:0000259" key="14">
    <source>
        <dbReference type="PROSITE" id="PS50853"/>
    </source>
</evidence>
<feature type="domain" description="EGF-like" evidence="13">
    <location>
        <begin position="2003"/>
        <end position="2043"/>
    </location>
</feature>
<dbReference type="Gene3D" id="2.60.120.290">
    <property type="entry name" value="Spermadhesin, CUB domain"/>
    <property type="match status" value="3"/>
</dbReference>
<dbReference type="CDD" id="cd00041">
    <property type="entry name" value="CUB"/>
    <property type="match status" value="3"/>
</dbReference>
<evidence type="ECO:0000256" key="4">
    <source>
        <dbReference type="ARBA" id="ARBA00022729"/>
    </source>
</evidence>
<accession>A0ABN8RKI5</accession>
<dbReference type="PROSITE" id="PS51220">
    <property type="entry name" value="NIDO"/>
    <property type="match status" value="1"/>
</dbReference>
<dbReference type="SMART" id="SM00216">
    <property type="entry name" value="VWD"/>
    <property type="match status" value="1"/>
</dbReference>
<proteinExistence type="predicted"/>
<dbReference type="SMART" id="SM00723">
    <property type="entry name" value="AMOP"/>
    <property type="match status" value="1"/>
</dbReference>
<dbReference type="PANTHER" id="PTHR13802:SF52">
    <property type="entry name" value="MUCIN-4"/>
    <property type="match status" value="1"/>
</dbReference>
<dbReference type="InterPro" id="IPR009030">
    <property type="entry name" value="Growth_fac_rcpt_cys_sf"/>
</dbReference>
<dbReference type="InterPro" id="IPR013783">
    <property type="entry name" value="Ig-like_fold"/>
</dbReference>
<dbReference type="InterPro" id="IPR003961">
    <property type="entry name" value="FN3_dom"/>
</dbReference>
<feature type="compositionally biased region" description="Pro residues" evidence="10">
    <location>
        <begin position="2304"/>
        <end position="2316"/>
    </location>
</feature>
<dbReference type="InterPro" id="IPR056619">
    <property type="entry name" value="C8-3_MUC4"/>
</dbReference>
<feature type="domain" description="Fibronectin type-III" evidence="14">
    <location>
        <begin position="906"/>
        <end position="1005"/>
    </location>
</feature>
<feature type="domain" description="NIDO" evidence="16">
    <location>
        <begin position="1317"/>
        <end position="1490"/>
    </location>
</feature>
<feature type="domain" description="CUB" evidence="12">
    <location>
        <begin position="682"/>
        <end position="792"/>
    </location>
</feature>
<feature type="domain" description="AMOP" evidence="15">
    <location>
        <begin position="1492"/>
        <end position="1626"/>
    </location>
</feature>
<feature type="domain" description="Fibronectin type-III" evidence="14">
    <location>
        <begin position="482"/>
        <end position="577"/>
    </location>
</feature>
<dbReference type="PROSITE" id="PS00010">
    <property type="entry name" value="ASX_HYDROXYL"/>
    <property type="match status" value="1"/>
</dbReference>
<evidence type="ECO:0000256" key="10">
    <source>
        <dbReference type="SAM" id="MobiDB-lite"/>
    </source>
</evidence>
<dbReference type="InterPro" id="IPR036116">
    <property type="entry name" value="FN3_sf"/>
</dbReference>
<evidence type="ECO:0000313" key="19">
    <source>
        <dbReference type="Proteomes" id="UP001159405"/>
    </source>
</evidence>
<keyword evidence="7 11" id="KW-0472">Membrane</keyword>
<dbReference type="SUPFAM" id="SSF57196">
    <property type="entry name" value="EGF/Laminin"/>
    <property type="match status" value="1"/>
</dbReference>
<dbReference type="SMART" id="SM00539">
    <property type="entry name" value="NIDO"/>
    <property type="match status" value="1"/>
</dbReference>
<evidence type="ECO:0000259" key="15">
    <source>
        <dbReference type="PROSITE" id="PS50856"/>
    </source>
</evidence>
<evidence type="ECO:0000256" key="3">
    <source>
        <dbReference type="ARBA" id="ARBA00022692"/>
    </source>
</evidence>
<dbReference type="EMBL" id="CALNXK010000245">
    <property type="protein sequence ID" value="CAH3178787.1"/>
    <property type="molecule type" value="Genomic_DNA"/>
</dbReference>
<dbReference type="SMART" id="SM00181">
    <property type="entry name" value="EGF"/>
    <property type="match status" value="7"/>
</dbReference>
<name>A0ABN8RKI5_9CNID</name>
<evidence type="ECO:0000256" key="8">
    <source>
        <dbReference type="ARBA" id="ARBA00023157"/>
    </source>
</evidence>
<dbReference type="InterPro" id="IPR035914">
    <property type="entry name" value="Sperma_CUB_dom_sf"/>
</dbReference>
<dbReference type="Pfam" id="PF14670">
    <property type="entry name" value="FXa_inhibition"/>
    <property type="match status" value="1"/>
</dbReference>
<dbReference type="SUPFAM" id="SSF49854">
    <property type="entry name" value="Spermadhesin, CUB domain"/>
    <property type="match status" value="3"/>
</dbReference>
<evidence type="ECO:0000256" key="7">
    <source>
        <dbReference type="ARBA" id="ARBA00023136"/>
    </source>
</evidence>
<keyword evidence="6 11" id="KW-1133">Transmembrane helix</keyword>
<feature type="region of interest" description="Disordered" evidence="10">
    <location>
        <begin position="2301"/>
        <end position="2324"/>
    </location>
</feature>
<dbReference type="Pfam" id="PF23263">
    <property type="entry name" value="C8-3_MUC4"/>
    <property type="match status" value="1"/>
</dbReference>
<gene>
    <name evidence="18" type="ORF">PLOB_00021069</name>
</gene>
<dbReference type="SMART" id="SM00042">
    <property type="entry name" value="CUB"/>
    <property type="match status" value="3"/>
</dbReference>
<evidence type="ECO:0000256" key="9">
    <source>
        <dbReference type="PROSITE-ProRule" id="PRU00076"/>
    </source>
</evidence>
<evidence type="ECO:0000259" key="17">
    <source>
        <dbReference type="PROSITE" id="PS51233"/>
    </source>
</evidence>
<protein>
    <submittedName>
        <fullName evidence="18">Uncharacterized protein</fullName>
    </submittedName>
</protein>
<feature type="domain" description="CUB" evidence="12">
    <location>
        <begin position="341"/>
        <end position="471"/>
    </location>
</feature>
<keyword evidence="8 9" id="KW-1015">Disulfide bond</keyword>
<evidence type="ECO:0000256" key="2">
    <source>
        <dbReference type="ARBA" id="ARBA00022536"/>
    </source>
</evidence>
<dbReference type="InterPro" id="IPR049883">
    <property type="entry name" value="NOTCH1_EGF-like"/>
</dbReference>
<evidence type="ECO:0000256" key="1">
    <source>
        <dbReference type="ARBA" id="ARBA00004370"/>
    </source>
</evidence>
<dbReference type="InterPro" id="IPR000742">
    <property type="entry name" value="EGF"/>
</dbReference>
<dbReference type="PANTHER" id="PTHR13802">
    <property type="entry name" value="MUCIN 4-RELATED"/>
    <property type="match status" value="1"/>
</dbReference>
<feature type="disulfide bond" evidence="9">
    <location>
        <begin position="2033"/>
        <end position="2042"/>
    </location>
</feature>
<dbReference type="Pfam" id="PF06119">
    <property type="entry name" value="NIDO"/>
    <property type="match status" value="1"/>
</dbReference>
<dbReference type="PROSITE" id="PS51233">
    <property type="entry name" value="VWFD"/>
    <property type="match status" value="1"/>
</dbReference>
<feature type="domain" description="CUB" evidence="12">
    <location>
        <begin position="1003"/>
        <end position="1126"/>
    </location>
</feature>
<dbReference type="Proteomes" id="UP001159405">
    <property type="component" value="Unassembled WGS sequence"/>
</dbReference>
<feature type="domain" description="EGF-like" evidence="13">
    <location>
        <begin position="2045"/>
        <end position="2077"/>
    </location>
</feature>
<dbReference type="Gene3D" id="2.10.25.10">
    <property type="entry name" value="Laminin"/>
    <property type="match status" value="6"/>
</dbReference>
<dbReference type="SMART" id="SM00060">
    <property type="entry name" value="FN3"/>
    <property type="match status" value="7"/>
</dbReference>
<keyword evidence="2 9" id="KW-0245">EGF-like domain</keyword>
<dbReference type="Gene3D" id="2.60.40.10">
    <property type="entry name" value="Immunoglobulins"/>
    <property type="match status" value="5"/>
</dbReference>
<dbReference type="PROSITE" id="PS00022">
    <property type="entry name" value="EGF_1"/>
    <property type="match status" value="1"/>
</dbReference>
<dbReference type="InterPro" id="IPR051495">
    <property type="entry name" value="Epithelial_Barrier/Signaling"/>
</dbReference>
<dbReference type="PROSITE" id="PS50026">
    <property type="entry name" value="EGF_3"/>
    <property type="match status" value="4"/>
</dbReference>
<dbReference type="InterPro" id="IPR003886">
    <property type="entry name" value="NIDO_dom"/>
</dbReference>
<dbReference type="InterPro" id="IPR018097">
    <property type="entry name" value="EGF_Ca-bd_CS"/>
</dbReference>
<comment type="caution">
    <text evidence="18">The sequence shown here is derived from an EMBL/GenBank/DDBJ whole genome shotgun (WGS) entry which is preliminary data.</text>
</comment>
<feature type="domain" description="EGF-like" evidence="13">
    <location>
        <begin position="2092"/>
        <end position="2132"/>
    </location>
</feature>
<dbReference type="PROSITE" id="PS50856">
    <property type="entry name" value="AMOP"/>
    <property type="match status" value="1"/>
</dbReference>
<organism evidence="18 19">
    <name type="scientific">Porites lobata</name>
    <dbReference type="NCBI Taxonomy" id="104759"/>
    <lineage>
        <taxon>Eukaryota</taxon>
        <taxon>Metazoa</taxon>
        <taxon>Cnidaria</taxon>
        <taxon>Anthozoa</taxon>
        <taxon>Hexacorallia</taxon>
        <taxon>Scleractinia</taxon>
        <taxon>Fungiina</taxon>
        <taxon>Poritidae</taxon>
        <taxon>Porites</taxon>
    </lineage>
</organism>
<feature type="domain" description="Fibronectin type-III" evidence="14">
    <location>
        <begin position="1128"/>
        <end position="1227"/>
    </location>
</feature>
<dbReference type="CDD" id="cd00054">
    <property type="entry name" value="EGF_CA"/>
    <property type="match status" value="3"/>
</dbReference>
<dbReference type="PROSITE" id="PS01187">
    <property type="entry name" value="EGF_CA"/>
    <property type="match status" value="2"/>
</dbReference>
<dbReference type="InterPro" id="IPR005533">
    <property type="entry name" value="AMOP_dom"/>
</dbReference>
<comment type="subcellular location">
    <subcellularLocation>
        <location evidence="1">Membrane</location>
    </subcellularLocation>
</comment>
<dbReference type="InterPro" id="IPR001881">
    <property type="entry name" value="EGF-like_Ca-bd_dom"/>
</dbReference>
<sequence length="2512" mass="279893">MVGPRSEWQTIVVGCGGTFNQSHGMFNLSKSDWDRRECTWKIYNAGLDNAVLLMSLDVLRLRNCGHNDEYAKIVKDGVDAVAYRGCDPLRLDMITVPFGDSSYLTGKVRIQNMESRVKTSFVIVKGGLDSALDPTTPWSLTGWSSGKSLVVDWSSFPNDLDVAFFIASLNQTEINEDNNNHHHHHDDEPNNPIRMLRVFNKSRTEVNVSGIPAATEFEFVVFLVTNTDDVYKSQRLTITSAEGVPSEAPHVHDWRTDFNSRTLSFRLEPIDERYRGGKLLGYRINHHPLGKPQDTESQDVGDHPEQVTLSNLIPGVTYVVSVAGYTSAGEGKAKLVSVVLCGGEINAQMGNISSPGYPNTPYFPEDQHDDNIRCHWKLRPPSGSYMMLTLENFFLGRKEWDHCSGQLRVHFPDRDWDKSKSIDICGQETNYSILVKNRDVDVQAWGFNYHRHDEEVRRNNGTKFLLRFKALSEEETTGQVLADWAVTITDVTNSSALVSWPEPPSSFRGGATVDRYLIIGGKVPTEIFHPTWILASQRTHLVKDLSARTNYSGKVVAILKNGKRGSTDWKSFQTKEGVSARNPRIHKREAIDFSTLWIRWEKLEESARGGTLLGYRIHVEENYHGDYRPINLFHKVVTVGPNEYEVKITGLPQWTEFRVWVTAHTAAGEGIQQNKEWMRTKCGDWFNSTTGVIRSPGYTDDMHYYQCVWYIQSRNKSVLLRFVHADIEHNHDCERYFVAVGDDSGVKPDRWCGVTFEHKPVLAQAHRVPLIYESHSHISGWRKGFEMTYTVLNESTSEATLVPNWSIYNMTKMDLDKIVVEWHHHPPLTYPHELFAYAVVCTPTDGKLGPTLTTVRGNINRTEIHRLRPGANYSLEIVALVIDNQTEEITLEKSQRNSLETDEGVPSERPEIEREETYLNIFTFFYIKWRPIPHDKWNGNPRGYKVFYRAGNTGAFHTKTVPPDALEANITIESDPAPYKIRVAAFTRAGDGPMSDPRERRAYQANIIGRMGVFTSPRFPQTVPGNLECYWGFHPVYFPQRFRMVVAFEAAYLRDSEGAPNCTNLQNDWMGFARINPLRFISGPFCGTYLPFAVLSWEHTTDTPYMGFFTGDGPDSRGFNASYFVVFDVSKISLSVVSGTITDYNVQVAWTKTSIPEQIKEYFIFYKPVREENQQINNGWSFKRSTQPSTTLAPLQPATGYVVSVLGSTSSRKVYGSNDVTFQTTGAVPTTPVIPTTPPVTRLYPYGYLKGDSHINFGSKCKRIDIPRGGMRFFQKRHRKFHICPNGVIQFERDRINQRPYPFGQRWWLRFSSMLAPYWTRVDLGRSFTTSISKVYYHIYTGPRSNGTLSKATSDVLSVFQSKLPEGKTFQASWVCVVTWVNLRHANLNPVTENLMNTFQAVIVTDNRFSFVIFNYPHNGIQYSAPTRRANYEYFTDYQFLPVIGFNAGDKENNFRNIPRSGTVEAESIDNLPGNQENIPGRWIMRLENSNGEEDSDVKCEQWFEEQPDLDYTNSTKPDPCPCTLDQARVDNRYTWVESLFPYTRCYYTVRRSSDNQGRKCCYFINAEKLGALIIGKRIAGAIDRFHKLVPELKDDHNSSDIMGFQYCCIGARKIGAMCRKYFQKRPSEGCEAYVPPVQAPTFGDPHVLTLDGRNYTFNGLGEYTMIYINDGFFQLQARTKVAKGGGTATIFAGAVAKEESTCTVQVALKDEGGLEVLIDGQLYSDYDTLTNASVFVNGSLALSRPESNSFLVTFPSGISVTVTELQGSLTIVCAAPISFKGNTKGLLGTWNEDTLDDFLRPDGTTLPSNATGRQIHFDFGLQWQVMENTTLFTYSPGENISTYANTSFVPIFLDEPINFATDELRVAAELACQGDANCLFDIASTGDVSVGESTKQVAVQIESESQALANFPPIILGGPTEVNITVDETATITVTAEDPNNDSLTFTLSGTLPAGYKMTSDALSVTLTWMVTSNEIEIDFVVSDGTATTVLSPVINVCACLNGGSCFQNEEEDSGDSCTNDTERFNILSCACANGYTGSFCDSDLDACKENSQPCYPGVTCNDLPPPAGDSGFQCDPCPSGYSGDGIDCTDIDECSVSNGGCQHNCINTPGSSVCKCDDGYYLDADKKSCQDVGECSPVSDCMHQCVNTMGGYNCACDANFKVDPDDSKNCIPENPCSGNQHGCEHICYQAGGQDQCSCNAGYELNQDGKTCSDIDECATGKHQCSQSCSNTVGSYTCSCADGFRLDSDGFTCNDIDECMEFTFQCQDASQKCENLYGSYKCVCGEGLYWIDNKCQGLDKGQAPPPPATASPPRTPSDEEKAESVNLDIKGFNVSEWNKPMEDAFKQSVAEAATGYCLKGSNCQSNENSSRRKRRSAGSLVFTENQVHVLPGYPKQISFSPLLANISFYIQSPAGSSFSVMPKAAVVSIVQNSVASISSALNANVSGVQILYEDTTTATSPPVTTPVQVVPTEKENNSKLKYIIAGGVVGGVLLIIIILLIVVCWCKQKQR</sequence>
<dbReference type="Pfam" id="PF00094">
    <property type="entry name" value="VWD"/>
    <property type="match status" value="1"/>
</dbReference>
<dbReference type="PROSITE" id="PS01186">
    <property type="entry name" value="EGF_2"/>
    <property type="match status" value="3"/>
</dbReference>
<evidence type="ECO:0000256" key="6">
    <source>
        <dbReference type="ARBA" id="ARBA00022989"/>
    </source>
</evidence>
<keyword evidence="19" id="KW-1185">Reference proteome</keyword>
<feature type="domain" description="Fibronectin type-III" evidence="14">
    <location>
        <begin position="579"/>
        <end position="683"/>
    </location>
</feature>
<dbReference type="SUPFAM" id="SSF57184">
    <property type="entry name" value="Growth factor receptor domain"/>
    <property type="match status" value="1"/>
</dbReference>
<evidence type="ECO:0000313" key="18">
    <source>
        <dbReference type="EMBL" id="CAH3178787.1"/>
    </source>
</evidence>
<comment type="caution">
    <text evidence="9">Lacks conserved residue(s) required for the propagation of feature annotation.</text>
</comment>
<evidence type="ECO:0000256" key="5">
    <source>
        <dbReference type="ARBA" id="ARBA00022737"/>
    </source>
</evidence>
<feature type="domain" description="EGF-like" evidence="13">
    <location>
        <begin position="2215"/>
        <end position="2255"/>
    </location>
</feature>
<dbReference type="InterPro" id="IPR000859">
    <property type="entry name" value="CUB_dom"/>
</dbReference>
<evidence type="ECO:0000259" key="13">
    <source>
        <dbReference type="PROSITE" id="PS50026"/>
    </source>
</evidence>
<evidence type="ECO:0000259" key="16">
    <source>
        <dbReference type="PROSITE" id="PS51220"/>
    </source>
</evidence>
<dbReference type="InterPro" id="IPR001846">
    <property type="entry name" value="VWF_type-D"/>
</dbReference>
<keyword evidence="5" id="KW-0677">Repeat</keyword>
<feature type="domain" description="VWFD" evidence="17">
    <location>
        <begin position="1638"/>
        <end position="1832"/>
    </location>
</feature>
<feature type="domain" description="Fibronectin type-III" evidence="14">
    <location>
        <begin position="245"/>
        <end position="344"/>
    </location>
</feature>
<keyword evidence="4" id="KW-0732">Signal</keyword>
<dbReference type="CDD" id="cd00063">
    <property type="entry name" value="FN3"/>
    <property type="match status" value="6"/>
</dbReference>
<dbReference type="SUPFAM" id="SSF49265">
    <property type="entry name" value="Fibronectin type III"/>
    <property type="match status" value="4"/>
</dbReference>
<dbReference type="Pfam" id="PF00431">
    <property type="entry name" value="CUB"/>
    <property type="match status" value="2"/>
</dbReference>
<feature type="transmembrane region" description="Helical" evidence="11">
    <location>
        <begin position="2483"/>
        <end position="2507"/>
    </location>
</feature>
<dbReference type="PROSITE" id="PS01180">
    <property type="entry name" value="CUB"/>
    <property type="match status" value="3"/>
</dbReference>
<dbReference type="SMART" id="SM00179">
    <property type="entry name" value="EGF_CA"/>
    <property type="match status" value="5"/>
</dbReference>
<dbReference type="Pfam" id="PF07645">
    <property type="entry name" value="EGF_CA"/>
    <property type="match status" value="3"/>
</dbReference>